<keyword evidence="1" id="KW-0812">Transmembrane</keyword>
<comment type="caution">
    <text evidence="2">The sequence shown here is derived from an EMBL/GenBank/DDBJ whole genome shotgun (WGS) entry which is preliminary data.</text>
</comment>
<evidence type="ECO:0000313" key="2">
    <source>
        <dbReference type="EMBL" id="PMD06000.1"/>
    </source>
</evidence>
<dbReference type="AlphaFoldDB" id="A0A2N6VPD1"/>
<reference evidence="2 3" key="1">
    <citation type="submission" date="2017-09" db="EMBL/GenBank/DDBJ databases">
        <title>Bacterial strain isolated from the female urinary microbiota.</title>
        <authorList>
            <person name="Thomas-White K."/>
            <person name="Kumar N."/>
            <person name="Forster S."/>
            <person name="Putonti C."/>
            <person name="Lawley T."/>
            <person name="Wolfe A.J."/>
        </authorList>
    </citation>
    <scope>NUCLEOTIDE SEQUENCE [LARGE SCALE GENOMIC DNA]</scope>
    <source>
        <strain evidence="2 3">UMB1301</strain>
    </source>
</reference>
<dbReference type="RefSeq" id="WP_102237655.1">
    <property type="nucleotide sequence ID" value="NZ_JBDMHW010000001.1"/>
</dbReference>
<proteinExistence type="predicted"/>
<accession>A0A2N6VPD1</accession>
<dbReference type="Proteomes" id="UP000235598">
    <property type="component" value="Unassembled WGS sequence"/>
</dbReference>
<protein>
    <recommendedName>
        <fullName evidence="4">Small multidrug efflux protein</fullName>
    </recommendedName>
</protein>
<evidence type="ECO:0000256" key="1">
    <source>
        <dbReference type="SAM" id="Phobius"/>
    </source>
</evidence>
<feature type="transmembrane region" description="Helical" evidence="1">
    <location>
        <begin position="130"/>
        <end position="155"/>
    </location>
</feature>
<evidence type="ECO:0008006" key="4">
    <source>
        <dbReference type="Google" id="ProtNLM"/>
    </source>
</evidence>
<evidence type="ECO:0000313" key="3">
    <source>
        <dbReference type="Proteomes" id="UP000235598"/>
    </source>
</evidence>
<dbReference type="EMBL" id="PNHK01000001">
    <property type="protein sequence ID" value="PMD06000.1"/>
    <property type="molecule type" value="Genomic_DNA"/>
</dbReference>
<sequence length="156" mass="16584">MLDALQNFTLSLPEWARWTGVILISAIPFVESYFGSVIGIMAGIHPAVAIPAAVLGNTTSMLLLVFGAHTLRKRVSKDEGASLSPKKAKLKRLFDKWGVPGVSLLGQMFLPSQITSMTMVSFGASRNAVASWQFVSIVLWGVLCGSLAAAGIMAFG</sequence>
<gene>
    <name evidence="2" type="ORF">CJ199_00925</name>
</gene>
<keyword evidence="1" id="KW-1133">Transmembrane helix</keyword>
<feature type="transmembrane region" description="Helical" evidence="1">
    <location>
        <begin position="21"/>
        <end position="44"/>
    </location>
</feature>
<organism evidence="2 3">
    <name type="scientific">Brevibacterium paucivorans</name>
    <dbReference type="NCBI Taxonomy" id="170994"/>
    <lineage>
        <taxon>Bacteria</taxon>
        <taxon>Bacillati</taxon>
        <taxon>Actinomycetota</taxon>
        <taxon>Actinomycetes</taxon>
        <taxon>Micrococcales</taxon>
        <taxon>Brevibacteriaceae</taxon>
        <taxon>Brevibacterium</taxon>
    </lineage>
</organism>
<feature type="transmembrane region" description="Helical" evidence="1">
    <location>
        <begin position="50"/>
        <end position="72"/>
    </location>
</feature>
<dbReference type="OrthoDB" id="4570818at2"/>
<name>A0A2N6VPD1_9MICO</name>
<keyword evidence="1" id="KW-0472">Membrane</keyword>